<evidence type="ECO:0000256" key="2">
    <source>
        <dbReference type="ARBA" id="ARBA00022448"/>
    </source>
</evidence>
<dbReference type="InterPro" id="IPR051393">
    <property type="entry name" value="ABC_transporter_permease"/>
</dbReference>
<dbReference type="GO" id="GO:0005886">
    <property type="term" value="C:plasma membrane"/>
    <property type="evidence" value="ECO:0007669"/>
    <property type="project" value="UniProtKB-SubCell"/>
</dbReference>
<name>A0A1I5NNK2_9BACI</name>
<evidence type="ECO:0000256" key="7">
    <source>
        <dbReference type="RuleBase" id="RU363032"/>
    </source>
</evidence>
<evidence type="ECO:0000256" key="6">
    <source>
        <dbReference type="ARBA" id="ARBA00023136"/>
    </source>
</evidence>
<proteinExistence type="inferred from homology"/>
<dbReference type="PROSITE" id="PS50928">
    <property type="entry name" value="ABC_TM1"/>
    <property type="match status" value="1"/>
</dbReference>
<accession>A0A1I5NNK2</accession>
<keyword evidence="5 7" id="KW-1133">Transmembrane helix</keyword>
<comment type="similarity">
    <text evidence="7">Belongs to the binding-protein-dependent transport system permease family.</text>
</comment>
<dbReference type="OrthoDB" id="152280at2"/>
<feature type="domain" description="ABC transmembrane type-1" evidence="8">
    <location>
        <begin position="71"/>
        <end position="286"/>
    </location>
</feature>
<organism evidence="10 11">
    <name type="scientific">Halolactibacillus halophilus</name>
    <dbReference type="NCBI Taxonomy" id="306540"/>
    <lineage>
        <taxon>Bacteria</taxon>
        <taxon>Bacillati</taxon>
        <taxon>Bacillota</taxon>
        <taxon>Bacilli</taxon>
        <taxon>Bacillales</taxon>
        <taxon>Bacillaceae</taxon>
        <taxon>Halolactibacillus</taxon>
    </lineage>
</organism>
<feature type="transmembrane region" description="Helical" evidence="7">
    <location>
        <begin position="109"/>
        <end position="129"/>
    </location>
</feature>
<dbReference type="Proteomes" id="UP000242243">
    <property type="component" value="Unassembled WGS sequence"/>
</dbReference>
<dbReference type="Proteomes" id="UP000321547">
    <property type="component" value="Unassembled WGS sequence"/>
</dbReference>
<dbReference type="RefSeq" id="WP_089831166.1">
    <property type="nucleotide sequence ID" value="NZ_BJWI01000009.1"/>
</dbReference>
<comment type="subcellular location">
    <subcellularLocation>
        <location evidence="1 7">Cell membrane</location>
        <topology evidence="1 7">Multi-pass membrane protein</topology>
    </subcellularLocation>
</comment>
<evidence type="ECO:0000313" key="9">
    <source>
        <dbReference type="EMBL" id="GEM01397.1"/>
    </source>
</evidence>
<evidence type="ECO:0000313" key="11">
    <source>
        <dbReference type="Proteomes" id="UP000242243"/>
    </source>
</evidence>
<protein>
    <submittedName>
        <fullName evidence="9">ABC transporter permease protein YurN</fullName>
    </submittedName>
    <submittedName>
        <fullName evidence="10">Raffinose/stachyose/melibiose transport system permease protein</fullName>
    </submittedName>
</protein>
<sequence length="295" mass="33164">MKTKSAIKPRNSKIYLYLLPGLAIYAFVVLVPLVMALRYSFFDWSGGPNMDFIGLDNFVALIQDDVFWQSFRNNLFIIIMSIIGQVGIAFLIAVLLTRSWVKWKQFHRTVIFIPNVLAAVIIGFLWSMIYNHDYGLLNYSLNAAGLESWISPWLDDPSIVMASVTIPIVWQFIGFYLIIFMSAMQNIPDELYEAAKIDGATSWKQTWHITMPMLKSTFRVAIMLCIAGNMKVFDHIFVMTGGGPGSSSTVMAQYAYDVSFNRFELGYGSAVSIGMLALSLGLILISQIIGRGEKE</sequence>
<dbReference type="SUPFAM" id="SSF161098">
    <property type="entry name" value="MetI-like"/>
    <property type="match status" value="1"/>
</dbReference>
<dbReference type="PANTHER" id="PTHR30193">
    <property type="entry name" value="ABC TRANSPORTER PERMEASE PROTEIN"/>
    <property type="match status" value="1"/>
</dbReference>
<keyword evidence="12" id="KW-1185">Reference proteome</keyword>
<keyword evidence="3" id="KW-1003">Cell membrane</keyword>
<feature type="transmembrane region" description="Helical" evidence="7">
    <location>
        <begin position="75"/>
        <end position="97"/>
    </location>
</feature>
<dbReference type="InterPro" id="IPR000515">
    <property type="entry name" value="MetI-like"/>
</dbReference>
<feature type="transmembrane region" description="Helical" evidence="7">
    <location>
        <begin position="159"/>
        <end position="179"/>
    </location>
</feature>
<dbReference type="AlphaFoldDB" id="A0A1I5NNK2"/>
<dbReference type="InterPro" id="IPR035906">
    <property type="entry name" value="MetI-like_sf"/>
</dbReference>
<dbReference type="STRING" id="306540.SAMN05421839_11039"/>
<dbReference type="Gene3D" id="1.10.3720.10">
    <property type="entry name" value="MetI-like"/>
    <property type="match status" value="1"/>
</dbReference>
<evidence type="ECO:0000313" key="10">
    <source>
        <dbReference type="EMBL" id="SFP23257.1"/>
    </source>
</evidence>
<feature type="transmembrane region" description="Helical" evidence="7">
    <location>
        <begin position="14"/>
        <end position="41"/>
    </location>
</feature>
<dbReference type="GO" id="GO:0055085">
    <property type="term" value="P:transmembrane transport"/>
    <property type="evidence" value="ECO:0007669"/>
    <property type="project" value="InterPro"/>
</dbReference>
<evidence type="ECO:0000256" key="3">
    <source>
        <dbReference type="ARBA" id="ARBA00022475"/>
    </source>
</evidence>
<evidence type="ECO:0000256" key="5">
    <source>
        <dbReference type="ARBA" id="ARBA00022989"/>
    </source>
</evidence>
<feature type="transmembrane region" description="Helical" evidence="7">
    <location>
        <begin position="220"/>
        <end position="245"/>
    </location>
</feature>
<keyword evidence="2 7" id="KW-0813">Transport</keyword>
<reference evidence="9 12" key="2">
    <citation type="submission" date="2019-07" db="EMBL/GenBank/DDBJ databases">
        <title>Whole genome shotgun sequence of Halolactibacillus halophilus NBRC 100868.</title>
        <authorList>
            <person name="Hosoyama A."/>
            <person name="Uohara A."/>
            <person name="Ohji S."/>
            <person name="Ichikawa N."/>
        </authorList>
    </citation>
    <scope>NUCLEOTIDE SEQUENCE [LARGE SCALE GENOMIC DNA]</scope>
    <source>
        <strain evidence="9 12">NBRC 100868</strain>
    </source>
</reference>
<keyword evidence="6 7" id="KW-0472">Membrane</keyword>
<dbReference type="PANTHER" id="PTHR30193:SF41">
    <property type="entry name" value="DIACETYLCHITOBIOSE UPTAKE SYSTEM PERMEASE PROTEIN NGCF"/>
    <property type="match status" value="1"/>
</dbReference>
<evidence type="ECO:0000256" key="1">
    <source>
        <dbReference type="ARBA" id="ARBA00004651"/>
    </source>
</evidence>
<reference evidence="10 11" key="1">
    <citation type="submission" date="2016-10" db="EMBL/GenBank/DDBJ databases">
        <authorList>
            <person name="de Groot N.N."/>
        </authorList>
    </citation>
    <scope>NUCLEOTIDE SEQUENCE [LARGE SCALE GENOMIC DNA]</scope>
    <source>
        <strain evidence="10 11">DSM 17073</strain>
    </source>
</reference>
<evidence type="ECO:0000256" key="4">
    <source>
        <dbReference type="ARBA" id="ARBA00022692"/>
    </source>
</evidence>
<dbReference type="CDD" id="cd06261">
    <property type="entry name" value="TM_PBP2"/>
    <property type="match status" value="1"/>
</dbReference>
<evidence type="ECO:0000259" key="8">
    <source>
        <dbReference type="PROSITE" id="PS50928"/>
    </source>
</evidence>
<dbReference type="EMBL" id="FOXC01000010">
    <property type="protein sequence ID" value="SFP23257.1"/>
    <property type="molecule type" value="Genomic_DNA"/>
</dbReference>
<feature type="transmembrane region" description="Helical" evidence="7">
    <location>
        <begin position="265"/>
        <end position="285"/>
    </location>
</feature>
<dbReference type="Pfam" id="PF00528">
    <property type="entry name" value="BPD_transp_1"/>
    <property type="match status" value="1"/>
</dbReference>
<dbReference type="EMBL" id="BJWI01000009">
    <property type="protein sequence ID" value="GEM01397.1"/>
    <property type="molecule type" value="Genomic_DNA"/>
</dbReference>
<gene>
    <name evidence="9" type="primary">yurN</name>
    <name evidence="9" type="ORF">HHA03_09290</name>
    <name evidence="10" type="ORF">SAMN05421839_11039</name>
</gene>
<keyword evidence="4 7" id="KW-0812">Transmembrane</keyword>
<evidence type="ECO:0000313" key="12">
    <source>
        <dbReference type="Proteomes" id="UP000321547"/>
    </source>
</evidence>